<evidence type="ECO:0000313" key="1">
    <source>
        <dbReference type="EMBL" id="KAJ7096559.1"/>
    </source>
</evidence>
<dbReference type="Proteomes" id="UP001222325">
    <property type="component" value="Unassembled WGS sequence"/>
</dbReference>
<keyword evidence="2" id="KW-1185">Reference proteome</keyword>
<name>A0AAD6UDC5_9AGAR</name>
<reference evidence="1" key="1">
    <citation type="submission" date="2023-03" db="EMBL/GenBank/DDBJ databases">
        <title>Massive genome expansion in bonnet fungi (Mycena s.s.) driven by repeated elements and novel gene families across ecological guilds.</title>
        <authorList>
            <consortium name="Lawrence Berkeley National Laboratory"/>
            <person name="Harder C.B."/>
            <person name="Miyauchi S."/>
            <person name="Viragh M."/>
            <person name="Kuo A."/>
            <person name="Thoen E."/>
            <person name="Andreopoulos B."/>
            <person name="Lu D."/>
            <person name="Skrede I."/>
            <person name="Drula E."/>
            <person name="Henrissat B."/>
            <person name="Morin E."/>
            <person name="Kohler A."/>
            <person name="Barry K."/>
            <person name="LaButti K."/>
            <person name="Morin E."/>
            <person name="Salamov A."/>
            <person name="Lipzen A."/>
            <person name="Mereny Z."/>
            <person name="Hegedus B."/>
            <person name="Baldrian P."/>
            <person name="Stursova M."/>
            <person name="Weitz H."/>
            <person name="Taylor A."/>
            <person name="Grigoriev I.V."/>
            <person name="Nagy L.G."/>
            <person name="Martin F."/>
            <person name="Kauserud H."/>
        </authorList>
    </citation>
    <scope>NUCLEOTIDE SEQUENCE</scope>
    <source>
        <strain evidence="1">CBHHK173m</strain>
    </source>
</reference>
<organism evidence="1 2">
    <name type="scientific">Mycena belliarum</name>
    <dbReference type="NCBI Taxonomy" id="1033014"/>
    <lineage>
        <taxon>Eukaryota</taxon>
        <taxon>Fungi</taxon>
        <taxon>Dikarya</taxon>
        <taxon>Basidiomycota</taxon>
        <taxon>Agaricomycotina</taxon>
        <taxon>Agaricomycetes</taxon>
        <taxon>Agaricomycetidae</taxon>
        <taxon>Agaricales</taxon>
        <taxon>Marasmiineae</taxon>
        <taxon>Mycenaceae</taxon>
        <taxon>Mycena</taxon>
    </lineage>
</organism>
<sequence length="130" mass="14564">METVLTFNSKKILDAPLTDAGGAVRYTTRTTSGVFGRKFTAITSTNGRVGGGIDWREETFTLDGEQRAWKNLRKRPGVAGLLTYTREWLWADSAAEGARNRFGPYKMKYRNWEKEIQPGPRSSSPTSQAD</sequence>
<protein>
    <submittedName>
        <fullName evidence="1">Uncharacterized protein</fullName>
    </submittedName>
</protein>
<gene>
    <name evidence="1" type="ORF">B0H15DRAFT_1019598</name>
</gene>
<comment type="caution">
    <text evidence="1">The sequence shown here is derived from an EMBL/GenBank/DDBJ whole genome shotgun (WGS) entry which is preliminary data.</text>
</comment>
<dbReference type="AlphaFoldDB" id="A0AAD6UDC5"/>
<evidence type="ECO:0000313" key="2">
    <source>
        <dbReference type="Proteomes" id="UP001222325"/>
    </source>
</evidence>
<proteinExistence type="predicted"/>
<accession>A0AAD6UDC5</accession>
<dbReference type="EMBL" id="JARJCN010000011">
    <property type="protein sequence ID" value="KAJ7096559.1"/>
    <property type="molecule type" value="Genomic_DNA"/>
</dbReference>